<dbReference type="OrthoDB" id="7041944at2"/>
<dbReference type="InterPro" id="IPR049759">
    <property type="entry name" value="CdiI-like"/>
</dbReference>
<proteinExistence type="predicted"/>
<dbReference type="CDD" id="cd21060">
    <property type="entry name" value="CdiI_NC101"/>
    <property type="match status" value="1"/>
</dbReference>
<gene>
    <name evidence="1" type="ORF">DKK70_00945</name>
</gene>
<sequence length="107" mass="13405">MEIWPILENELIRYRDLSSSIRKILMKYEVECSELILKMKEETFDESQELFNKLYDIQQKLSIAMYKYEFNLNDRLKDFVYHFDRDDIHSRRYWYEKFNDGLIWPDD</sequence>
<dbReference type="RefSeq" id="WP_110432360.1">
    <property type="nucleotide sequence ID" value="NZ_QGLR01000004.1"/>
</dbReference>
<dbReference type="Proteomes" id="UP000247932">
    <property type="component" value="Unassembled WGS sequence"/>
</dbReference>
<organism evidence="1 2">
    <name type="scientific">Gilliamella apicola</name>
    <dbReference type="NCBI Taxonomy" id="1196095"/>
    <lineage>
        <taxon>Bacteria</taxon>
        <taxon>Pseudomonadati</taxon>
        <taxon>Pseudomonadota</taxon>
        <taxon>Gammaproteobacteria</taxon>
        <taxon>Orbales</taxon>
        <taxon>Orbaceae</taxon>
        <taxon>Gilliamella</taxon>
    </lineage>
</organism>
<evidence type="ECO:0000313" key="1">
    <source>
        <dbReference type="EMBL" id="PXZ08366.1"/>
    </source>
</evidence>
<keyword evidence="2" id="KW-1185">Reference proteome</keyword>
<protein>
    <submittedName>
        <fullName evidence="1">Uncharacterized protein</fullName>
    </submittedName>
</protein>
<reference evidence="1 2" key="1">
    <citation type="submission" date="2018-05" db="EMBL/GenBank/DDBJ databases">
        <title>Reference genomes for bee gut microbiota database.</title>
        <authorList>
            <person name="Ellegaard K.M."/>
        </authorList>
    </citation>
    <scope>NUCLEOTIDE SEQUENCE [LARGE SCALE GENOMIC DNA]</scope>
    <source>
        <strain evidence="1 2">ESL0182</strain>
    </source>
</reference>
<accession>A0A2V4EBU9</accession>
<dbReference type="AlphaFoldDB" id="A0A2V4EBU9"/>
<comment type="caution">
    <text evidence="1">The sequence shown here is derived from an EMBL/GenBank/DDBJ whole genome shotgun (WGS) entry which is preliminary data.</text>
</comment>
<name>A0A2V4EBU9_9GAMM</name>
<dbReference type="EMBL" id="QGLR01000004">
    <property type="protein sequence ID" value="PXZ08366.1"/>
    <property type="molecule type" value="Genomic_DNA"/>
</dbReference>
<evidence type="ECO:0000313" key="2">
    <source>
        <dbReference type="Proteomes" id="UP000247932"/>
    </source>
</evidence>